<reference evidence="2 3" key="1">
    <citation type="submission" date="2022-11" db="EMBL/GenBank/DDBJ databases">
        <title>Minimal conservation of predation-associated metabolite biosynthetic gene clusters underscores biosynthetic potential of Myxococcota including descriptions for ten novel species: Archangium lansinium sp. nov., Myxococcus landrumus sp. nov., Nannocystis bai.</title>
        <authorList>
            <person name="Ahearne A."/>
            <person name="Stevens C."/>
            <person name="Dowd S."/>
        </authorList>
    </citation>
    <scope>NUCLEOTIDE SEQUENCE [LARGE SCALE GENOMIC DNA]</scope>
    <source>
        <strain evidence="2 3">NCELM</strain>
    </source>
</reference>
<sequence>MPVPKTHRHALRCATLAWLAACGPQESGSDSTPASDAASESAATTSSSTTTGDSGPTTGTSSTTSTSIAPDTSSPPQLPDLPCEVECTGGFIEPLDLPAADCDIWTQDCPEGQKCVPYSPDGTPVWTADGCFPVVADPVDIGEPCTFEDSPFSGRDNCDVGAMCWDGDGTGEYTCAPLCTGTAEALTCPEGFFCSTFWEALTVCERPACDPLKQDCSDPAELCVPNIYLEEDWCLHDDTDINHQVHEPCESETECDKGLACIYADSAAVECGDGFGCCEPFCEIGVDSCPGVGQVCAPWFTNTDVGVCQLP</sequence>
<dbReference type="EMBL" id="JAQNDN010000026">
    <property type="protein sequence ID" value="MDC0674824.1"/>
    <property type="molecule type" value="Genomic_DNA"/>
</dbReference>
<evidence type="ECO:0000313" key="2">
    <source>
        <dbReference type="EMBL" id="MDC0674824.1"/>
    </source>
</evidence>
<accession>A0ABT5BL06</accession>
<evidence type="ECO:0000313" key="3">
    <source>
        <dbReference type="Proteomes" id="UP001217838"/>
    </source>
</evidence>
<organism evidence="2 3">
    <name type="scientific">Nannocystis radixulma</name>
    <dbReference type="NCBI Taxonomy" id="2995305"/>
    <lineage>
        <taxon>Bacteria</taxon>
        <taxon>Pseudomonadati</taxon>
        <taxon>Myxococcota</taxon>
        <taxon>Polyangia</taxon>
        <taxon>Nannocystales</taxon>
        <taxon>Nannocystaceae</taxon>
        <taxon>Nannocystis</taxon>
    </lineage>
</organism>
<feature type="region of interest" description="Disordered" evidence="1">
    <location>
        <begin position="24"/>
        <end position="80"/>
    </location>
</feature>
<protein>
    <submittedName>
        <fullName evidence="2">Uncharacterized protein</fullName>
    </submittedName>
</protein>
<gene>
    <name evidence="2" type="ORF">POL58_44150</name>
</gene>
<feature type="compositionally biased region" description="Low complexity" evidence="1">
    <location>
        <begin position="27"/>
        <end position="75"/>
    </location>
</feature>
<keyword evidence="3" id="KW-1185">Reference proteome</keyword>
<name>A0ABT5BL06_9BACT</name>
<evidence type="ECO:0000256" key="1">
    <source>
        <dbReference type="SAM" id="MobiDB-lite"/>
    </source>
</evidence>
<comment type="caution">
    <text evidence="2">The sequence shown here is derived from an EMBL/GenBank/DDBJ whole genome shotgun (WGS) entry which is preliminary data.</text>
</comment>
<dbReference type="RefSeq" id="WP_272009361.1">
    <property type="nucleotide sequence ID" value="NZ_JAQNDN010000026.1"/>
</dbReference>
<proteinExistence type="predicted"/>
<dbReference type="Proteomes" id="UP001217838">
    <property type="component" value="Unassembled WGS sequence"/>
</dbReference>